<reference evidence="2 3" key="1">
    <citation type="journal article" date="2024" name="Commun. Biol.">
        <title>Comparative genomic analysis of thermophilic fungi reveals convergent evolutionary adaptations and gene losses.</title>
        <authorList>
            <person name="Steindorff A.S."/>
            <person name="Aguilar-Pontes M.V."/>
            <person name="Robinson A.J."/>
            <person name="Andreopoulos B."/>
            <person name="LaButti K."/>
            <person name="Kuo A."/>
            <person name="Mondo S."/>
            <person name="Riley R."/>
            <person name="Otillar R."/>
            <person name="Haridas S."/>
            <person name="Lipzen A."/>
            <person name="Grimwood J."/>
            <person name="Schmutz J."/>
            <person name="Clum A."/>
            <person name="Reid I.D."/>
            <person name="Moisan M.C."/>
            <person name="Butler G."/>
            <person name="Nguyen T.T.M."/>
            <person name="Dewar K."/>
            <person name="Conant G."/>
            <person name="Drula E."/>
            <person name="Henrissat B."/>
            <person name="Hansel C."/>
            <person name="Singer S."/>
            <person name="Hutchinson M.I."/>
            <person name="de Vries R.P."/>
            <person name="Natvig D.O."/>
            <person name="Powell A.J."/>
            <person name="Tsang A."/>
            <person name="Grigoriev I.V."/>
        </authorList>
    </citation>
    <scope>NUCLEOTIDE SEQUENCE [LARGE SCALE GENOMIC DNA]</scope>
    <source>
        <strain evidence="2 3">CBS 494.80</strain>
    </source>
</reference>
<keyword evidence="1" id="KW-0812">Transmembrane</keyword>
<proteinExistence type="predicted"/>
<dbReference type="Proteomes" id="UP001595075">
    <property type="component" value="Unassembled WGS sequence"/>
</dbReference>
<dbReference type="EMBL" id="JAZHXI010000007">
    <property type="protein sequence ID" value="KAL2069409.1"/>
    <property type="molecule type" value="Genomic_DNA"/>
</dbReference>
<organism evidence="2 3">
    <name type="scientific">Oculimacula yallundae</name>
    <dbReference type="NCBI Taxonomy" id="86028"/>
    <lineage>
        <taxon>Eukaryota</taxon>
        <taxon>Fungi</taxon>
        <taxon>Dikarya</taxon>
        <taxon>Ascomycota</taxon>
        <taxon>Pezizomycotina</taxon>
        <taxon>Leotiomycetes</taxon>
        <taxon>Helotiales</taxon>
        <taxon>Ploettnerulaceae</taxon>
        <taxon>Oculimacula</taxon>
    </lineage>
</organism>
<keyword evidence="1" id="KW-0472">Membrane</keyword>
<protein>
    <submittedName>
        <fullName evidence="2">Uncharacterized protein</fullName>
    </submittedName>
</protein>
<keyword evidence="3" id="KW-1185">Reference proteome</keyword>
<comment type="caution">
    <text evidence="2">The sequence shown here is derived from an EMBL/GenBank/DDBJ whole genome shotgun (WGS) entry which is preliminary data.</text>
</comment>
<evidence type="ECO:0000313" key="3">
    <source>
        <dbReference type="Proteomes" id="UP001595075"/>
    </source>
</evidence>
<accession>A0ABR4CJU5</accession>
<evidence type="ECO:0000256" key="1">
    <source>
        <dbReference type="SAM" id="Phobius"/>
    </source>
</evidence>
<keyword evidence="1" id="KW-1133">Transmembrane helix</keyword>
<feature type="transmembrane region" description="Helical" evidence="1">
    <location>
        <begin position="62"/>
        <end position="83"/>
    </location>
</feature>
<name>A0ABR4CJU5_9HELO</name>
<gene>
    <name evidence="2" type="ORF">VTL71DRAFT_14088</name>
</gene>
<sequence>MSLTLNSTYTPFLSPFSSKFWALFIAAPSDFPLPDEPAPPECNPYISPIHASTASLKVKVFVGYWAIVLLYGVCFFGAMDHAIRRIMRTKRDVLRAIISVPPEDREREIERLCEIYQTSKMLNCGSQT</sequence>
<evidence type="ECO:0000313" key="2">
    <source>
        <dbReference type="EMBL" id="KAL2069409.1"/>
    </source>
</evidence>